<evidence type="ECO:0000259" key="2">
    <source>
        <dbReference type="Pfam" id="PF26078"/>
    </source>
</evidence>
<comment type="similarity">
    <text evidence="1">Belongs to the Mu gp47/PBSX XkdT family.</text>
</comment>
<name>A0ABR7ND83_9FIRM</name>
<evidence type="ECO:0000313" key="5">
    <source>
        <dbReference type="Proteomes" id="UP000657421"/>
    </source>
</evidence>
<dbReference type="Proteomes" id="UP000657421">
    <property type="component" value="Unassembled WGS sequence"/>
</dbReference>
<dbReference type="PANTHER" id="PTHR37829:SF3">
    <property type="entry name" value="PROTEIN JAYE-RELATED"/>
    <property type="match status" value="1"/>
</dbReference>
<organism evidence="4 5">
    <name type="scientific">Jingyaoa shaoxingensis</name>
    <dbReference type="NCBI Taxonomy" id="2763671"/>
    <lineage>
        <taxon>Bacteria</taxon>
        <taxon>Bacillati</taxon>
        <taxon>Bacillota</taxon>
        <taxon>Clostridia</taxon>
        <taxon>Lachnospirales</taxon>
        <taxon>Lachnospiraceae</taxon>
        <taxon>Jingyaoa</taxon>
    </lineage>
</organism>
<evidence type="ECO:0000256" key="1">
    <source>
        <dbReference type="ARBA" id="ARBA00038087"/>
    </source>
</evidence>
<dbReference type="InterPro" id="IPR058530">
    <property type="entry name" value="Baseplate_J-like_C"/>
</dbReference>
<sequence length="366" mass="39770">MAIKNIGELGLDEITEDYLMAECEDMGAELGVDTHQGSVYMDACSGHIIRTAKFFNDLATVNEILSILTCTGDVLTEKMMERGMERNPPADTAATYYVEYVGAEPQVGDLMSCDDHFFTTQKLNDRWVIVSEETGTDMNTLVPGLPVIPDQDVDNLISATLKELAVPAVDMEEDDSARSRYIDKLSGPAENGNKVQIRSWCEEIQGVGRTRTVPLWNGDCTVLGIIISTEGTEPAESVVKLVQDTIDPGAQGFGEGKATFGCFFTAVAAKKQEISIKLDVTKKAESTYNGIQTEVSNAVKAYLKELALNSTSDEIVIRYNNVSALISNISDIVDFDNLLVNGGKGNITCDIYHVPVIGEVEVNGNL</sequence>
<comment type="caution">
    <text evidence="4">The sequence shown here is derived from an EMBL/GenBank/DDBJ whole genome shotgun (WGS) entry which is preliminary data.</text>
</comment>
<accession>A0ABR7ND83</accession>
<feature type="domain" description="Baseplate J-like central" evidence="2">
    <location>
        <begin position="190"/>
        <end position="253"/>
    </location>
</feature>
<dbReference type="InterPro" id="IPR052399">
    <property type="entry name" value="Phage_Baseplate_Assmbl_Protein"/>
</dbReference>
<dbReference type="Pfam" id="PF26078">
    <property type="entry name" value="Baseplate_J_M"/>
    <property type="match status" value="1"/>
</dbReference>
<dbReference type="PANTHER" id="PTHR37829">
    <property type="entry name" value="PHAGE-LIKE ELEMENT PBSX PROTEIN XKDT"/>
    <property type="match status" value="1"/>
</dbReference>
<dbReference type="EMBL" id="JACRSZ010000011">
    <property type="protein sequence ID" value="MBC8573658.1"/>
    <property type="molecule type" value="Genomic_DNA"/>
</dbReference>
<feature type="domain" description="Baseplate J-like C-terminal" evidence="3">
    <location>
        <begin position="274"/>
        <end position="363"/>
    </location>
</feature>
<protein>
    <submittedName>
        <fullName evidence="4">Baseplate J/gp47 family protein</fullName>
    </submittedName>
</protein>
<dbReference type="RefSeq" id="WP_249308946.1">
    <property type="nucleotide sequence ID" value="NZ_JACRSZ010000011.1"/>
</dbReference>
<dbReference type="InterPro" id="IPR058531">
    <property type="entry name" value="Baseplate_J_M"/>
</dbReference>
<evidence type="ECO:0000259" key="3">
    <source>
        <dbReference type="Pfam" id="PF26079"/>
    </source>
</evidence>
<gene>
    <name evidence="4" type="ORF">H8716_11280</name>
</gene>
<proteinExistence type="inferred from homology"/>
<dbReference type="Pfam" id="PF26079">
    <property type="entry name" value="Baseplate_J_C"/>
    <property type="match status" value="1"/>
</dbReference>
<reference evidence="4 5" key="1">
    <citation type="submission" date="2020-08" db="EMBL/GenBank/DDBJ databases">
        <title>Genome public.</title>
        <authorList>
            <person name="Liu C."/>
            <person name="Sun Q."/>
        </authorList>
    </citation>
    <scope>NUCLEOTIDE SEQUENCE [LARGE SCALE GENOMIC DNA]</scope>
    <source>
        <strain evidence="4 5">NSJ-46</strain>
    </source>
</reference>
<keyword evidence="5" id="KW-1185">Reference proteome</keyword>
<evidence type="ECO:0000313" key="4">
    <source>
        <dbReference type="EMBL" id="MBC8573658.1"/>
    </source>
</evidence>